<feature type="region of interest" description="Disordered" evidence="1">
    <location>
        <begin position="80"/>
        <end position="244"/>
    </location>
</feature>
<dbReference type="EMBL" id="KB446555">
    <property type="protein sequence ID" value="EME87934.1"/>
    <property type="molecule type" value="Genomic_DNA"/>
</dbReference>
<feature type="region of interest" description="Disordered" evidence="1">
    <location>
        <begin position="259"/>
        <end position="343"/>
    </location>
</feature>
<sequence>MKSSSSVRWQLLLSKGKLGFVISPALLDRGLMWYSPRPNGAWDHSNPHNNVPSNWSSCSESAEIPTAPVPYISSSSITPSTTSLTHWSNSQTTECTESTTTSSKPPPYSPTSKTTEWAESSSTHPEPPPYYPTSSTSDHWPEETTSCTESTEVPTIPTTPTTVAPEQPTWPTTAAQTPCSTESWRVPPPPQSSSSHSSSPAPPPPPPPPSSSVWTKPPHPTETDPWSVAVVPPPSSTTTITITSGTTTRFHTSFVECTESTWGPQPSHQSASWSTSVPAPLPTTSWTSTPAPPPPSNTTSHPDAQPTTPSSSVSWTESTITGRRPTPSSRSTQGPEIPQNSMASEKTMSRILVSVALAAIIAWVDVDDDESKRAISPLSLRIEEAGQNKEEYEGVKIGSVGMRQKVVLARSIRKKNPKYYLLIALISL</sequence>
<dbReference type="RefSeq" id="XP_007921197.1">
    <property type="nucleotide sequence ID" value="XM_007923006.1"/>
</dbReference>
<feature type="compositionally biased region" description="Low complexity" evidence="1">
    <location>
        <begin position="132"/>
        <end position="178"/>
    </location>
</feature>
<dbReference type="Proteomes" id="UP000016932">
    <property type="component" value="Unassembled WGS sequence"/>
</dbReference>
<reference evidence="2 3" key="1">
    <citation type="journal article" date="2012" name="PLoS Pathog.">
        <title>Diverse lifestyles and strategies of plant pathogenesis encoded in the genomes of eighteen Dothideomycetes fungi.</title>
        <authorList>
            <person name="Ohm R.A."/>
            <person name="Feau N."/>
            <person name="Henrissat B."/>
            <person name="Schoch C.L."/>
            <person name="Horwitz B.A."/>
            <person name="Barry K.W."/>
            <person name="Condon B.J."/>
            <person name="Copeland A.C."/>
            <person name="Dhillon B."/>
            <person name="Glaser F."/>
            <person name="Hesse C.N."/>
            <person name="Kosti I."/>
            <person name="LaButti K."/>
            <person name="Lindquist E.A."/>
            <person name="Lucas S."/>
            <person name="Salamov A.A."/>
            <person name="Bradshaw R.E."/>
            <person name="Ciuffetti L."/>
            <person name="Hamelin R.C."/>
            <person name="Kema G.H.J."/>
            <person name="Lawrence C."/>
            <person name="Scott J.A."/>
            <person name="Spatafora J.W."/>
            <person name="Turgeon B.G."/>
            <person name="de Wit P.J.G.M."/>
            <person name="Zhong S."/>
            <person name="Goodwin S.B."/>
            <person name="Grigoriev I.V."/>
        </authorList>
    </citation>
    <scope>NUCLEOTIDE SEQUENCE [LARGE SCALE GENOMIC DNA]</scope>
    <source>
        <strain evidence="2 3">CIRAD86</strain>
    </source>
</reference>
<dbReference type="STRING" id="383855.N1Q6G2"/>
<name>N1Q6G2_PSEFD</name>
<dbReference type="AlphaFoldDB" id="N1Q6G2"/>
<evidence type="ECO:0000313" key="3">
    <source>
        <dbReference type="Proteomes" id="UP000016932"/>
    </source>
</evidence>
<accession>N1Q6G2</accession>
<feature type="compositionally biased region" description="Low complexity" evidence="1">
    <location>
        <begin position="92"/>
        <end position="103"/>
    </location>
</feature>
<proteinExistence type="predicted"/>
<dbReference type="HOGENOM" id="CLU_641118_0_0_1"/>
<organism evidence="2 3">
    <name type="scientific">Pseudocercospora fijiensis (strain CIRAD86)</name>
    <name type="common">Black leaf streak disease fungus</name>
    <name type="synonym">Mycosphaerella fijiensis</name>
    <dbReference type="NCBI Taxonomy" id="383855"/>
    <lineage>
        <taxon>Eukaryota</taxon>
        <taxon>Fungi</taxon>
        <taxon>Dikarya</taxon>
        <taxon>Ascomycota</taxon>
        <taxon>Pezizomycotina</taxon>
        <taxon>Dothideomycetes</taxon>
        <taxon>Dothideomycetidae</taxon>
        <taxon>Mycosphaerellales</taxon>
        <taxon>Mycosphaerellaceae</taxon>
        <taxon>Pseudocercospora</taxon>
    </lineage>
</organism>
<dbReference type="VEuPathDB" id="FungiDB:MYCFIDRAFT_169661"/>
<evidence type="ECO:0000256" key="1">
    <source>
        <dbReference type="SAM" id="MobiDB-lite"/>
    </source>
</evidence>
<evidence type="ECO:0000313" key="2">
    <source>
        <dbReference type="EMBL" id="EME87934.1"/>
    </source>
</evidence>
<feature type="compositionally biased region" description="Pro residues" evidence="1">
    <location>
        <begin position="200"/>
        <end position="210"/>
    </location>
</feature>
<feature type="compositionally biased region" description="Polar residues" evidence="1">
    <location>
        <begin position="259"/>
        <end position="277"/>
    </location>
</feature>
<keyword evidence="3" id="KW-1185">Reference proteome</keyword>
<dbReference type="GeneID" id="19332392"/>
<dbReference type="OrthoDB" id="10594815at2759"/>
<feature type="compositionally biased region" description="Polar residues" evidence="1">
    <location>
        <begin position="305"/>
        <end position="343"/>
    </location>
</feature>
<feature type="compositionally biased region" description="Low complexity" evidence="1">
    <location>
        <begin position="110"/>
        <end position="124"/>
    </location>
</feature>
<protein>
    <submittedName>
        <fullName evidence="2">Uncharacterized protein</fullName>
    </submittedName>
</protein>
<gene>
    <name evidence="2" type="ORF">MYCFIDRAFT_169661</name>
</gene>
<dbReference type="KEGG" id="pfj:MYCFIDRAFT_169661"/>